<name>A0A8H6YSN2_9AGAR</name>
<feature type="domain" description="DUF6534" evidence="2">
    <location>
        <begin position="180"/>
        <end position="280"/>
    </location>
</feature>
<evidence type="ECO:0000313" key="4">
    <source>
        <dbReference type="Proteomes" id="UP000623467"/>
    </source>
</evidence>
<proteinExistence type="predicted"/>
<organism evidence="3 4">
    <name type="scientific">Mycena sanguinolenta</name>
    <dbReference type="NCBI Taxonomy" id="230812"/>
    <lineage>
        <taxon>Eukaryota</taxon>
        <taxon>Fungi</taxon>
        <taxon>Dikarya</taxon>
        <taxon>Basidiomycota</taxon>
        <taxon>Agaricomycotina</taxon>
        <taxon>Agaricomycetes</taxon>
        <taxon>Agaricomycetidae</taxon>
        <taxon>Agaricales</taxon>
        <taxon>Marasmiineae</taxon>
        <taxon>Mycenaceae</taxon>
        <taxon>Mycena</taxon>
    </lineage>
</organism>
<dbReference type="PANTHER" id="PTHR40465">
    <property type="entry name" value="CHROMOSOME 1, WHOLE GENOME SHOTGUN SEQUENCE"/>
    <property type="match status" value="1"/>
</dbReference>
<keyword evidence="1" id="KW-0472">Membrane</keyword>
<evidence type="ECO:0000256" key="1">
    <source>
        <dbReference type="SAM" id="Phobius"/>
    </source>
</evidence>
<protein>
    <recommendedName>
        <fullName evidence="2">DUF6534 domain-containing protein</fullName>
    </recommendedName>
</protein>
<dbReference type="EMBL" id="JACAZH010000007">
    <property type="protein sequence ID" value="KAF7364111.1"/>
    <property type="molecule type" value="Genomic_DNA"/>
</dbReference>
<dbReference type="OrthoDB" id="3268841at2759"/>
<feature type="transmembrane region" description="Helical" evidence="1">
    <location>
        <begin position="252"/>
        <end position="270"/>
    </location>
</feature>
<accession>A0A8H6YSN2</accession>
<dbReference type="Proteomes" id="UP000623467">
    <property type="component" value="Unassembled WGS sequence"/>
</dbReference>
<evidence type="ECO:0000259" key="2">
    <source>
        <dbReference type="Pfam" id="PF20152"/>
    </source>
</evidence>
<sequence>MSSRLLIRYLSADSYFLGGWDLAICFALFFQGVLCAQFTHYINLSKHDTIELKILVAGLALMTAVRCCQCIAIMWLQNVTLFLNVQAASQLWVHHWLPKANILLEATGAVYVQIFFCRRLWASILGFALSAISRNACIVIICLILFAFGFVSSVIATYFLFTSAVTSTAAWVSLHFGIALCADLLLTGSTVFYLLRHYNASILSRSLFAIKMKFLVRLTIQSAAPAAMCTLADFIADMRLSLIGSQDPQFPQSYMVACISLTILPQLYAWSAMWTLNSREDIWVVDNRTYTVNLATSGVLTDLQSMRGPHVGEHETVPLRRIQNDFVPLRKVEQLEPIV</sequence>
<evidence type="ECO:0000313" key="3">
    <source>
        <dbReference type="EMBL" id="KAF7364111.1"/>
    </source>
</evidence>
<keyword evidence="1" id="KW-0812">Transmembrane</keyword>
<feature type="transmembrane region" description="Helical" evidence="1">
    <location>
        <begin position="20"/>
        <end position="42"/>
    </location>
</feature>
<dbReference type="AlphaFoldDB" id="A0A8H6YSN2"/>
<feature type="transmembrane region" description="Helical" evidence="1">
    <location>
        <begin position="173"/>
        <end position="195"/>
    </location>
</feature>
<keyword evidence="1" id="KW-1133">Transmembrane helix</keyword>
<dbReference type="Pfam" id="PF20152">
    <property type="entry name" value="DUF6534"/>
    <property type="match status" value="1"/>
</dbReference>
<comment type="caution">
    <text evidence="3">The sequence shown here is derived from an EMBL/GenBank/DDBJ whole genome shotgun (WGS) entry which is preliminary data.</text>
</comment>
<feature type="transmembrane region" description="Helical" evidence="1">
    <location>
        <begin position="54"/>
        <end position="76"/>
    </location>
</feature>
<feature type="transmembrane region" description="Helical" evidence="1">
    <location>
        <begin position="215"/>
        <end position="236"/>
    </location>
</feature>
<dbReference type="InterPro" id="IPR045339">
    <property type="entry name" value="DUF6534"/>
</dbReference>
<dbReference type="PANTHER" id="PTHR40465:SF1">
    <property type="entry name" value="DUF6534 DOMAIN-CONTAINING PROTEIN"/>
    <property type="match status" value="1"/>
</dbReference>
<gene>
    <name evidence="3" type="ORF">MSAN_01070100</name>
</gene>
<feature type="transmembrane region" description="Helical" evidence="1">
    <location>
        <begin position="137"/>
        <end position="161"/>
    </location>
</feature>
<keyword evidence="4" id="KW-1185">Reference proteome</keyword>
<reference evidence="3" key="1">
    <citation type="submission" date="2020-05" db="EMBL/GenBank/DDBJ databases">
        <title>Mycena genomes resolve the evolution of fungal bioluminescence.</title>
        <authorList>
            <person name="Tsai I.J."/>
        </authorList>
    </citation>
    <scope>NUCLEOTIDE SEQUENCE</scope>
    <source>
        <strain evidence="3">160909Yilan</strain>
    </source>
</reference>